<name>A0ABR7G696_9FIRM</name>
<dbReference type="Proteomes" id="UP000631576">
    <property type="component" value="Unassembled WGS sequence"/>
</dbReference>
<reference evidence="2 3" key="1">
    <citation type="submission" date="2020-08" db="EMBL/GenBank/DDBJ databases">
        <title>Genome public.</title>
        <authorList>
            <person name="Liu C."/>
            <person name="Sun Q."/>
        </authorList>
    </citation>
    <scope>NUCLEOTIDE SEQUENCE [LARGE SCALE GENOMIC DNA]</scope>
    <source>
        <strain evidence="2 3">NSJ-13</strain>
    </source>
</reference>
<gene>
    <name evidence="2" type="ORF">H8S40_05070</name>
</gene>
<protein>
    <submittedName>
        <fullName evidence="2">Uncharacterized protein</fullName>
    </submittedName>
</protein>
<feature type="coiled-coil region" evidence="1">
    <location>
        <begin position="53"/>
        <end position="80"/>
    </location>
</feature>
<dbReference type="EMBL" id="JACOPE010000001">
    <property type="protein sequence ID" value="MBC5682944.1"/>
    <property type="molecule type" value="Genomic_DNA"/>
</dbReference>
<sequence>MEEDSMNHIHLTNDTIMGNHKWKGEIELLNIIMIGVAENLSRKDESHELHRLLGALLSEKLKAAEKMDILENEYHIAMEESIEEDVKTMCNLSEGIEERAMERGRKDGINTVLRLAEKCHLSKEETIQQLCEGMKMEVAEAEKYYEEYRKDVQTSL</sequence>
<proteinExistence type="predicted"/>
<keyword evidence="1" id="KW-0175">Coiled coil</keyword>
<organism evidence="2 3">
    <name type="scientific">Ruminococcus hominis</name>
    <dbReference type="NCBI Taxonomy" id="2763065"/>
    <lineage>
        <taxon>Bacteria</taxon>
        <taxon>Bacillati</taxon>
        <taxon>Bacillota</taxon>
        <taxon>Clostridia</taxon>
        <taxon>Eubacteriales</taxon>
        <taxon>Oscillospiraceae</taxon>
        <taxon>Ruminococcus</taxon>
    </lineage>
</organism>
<evidence type="ECO:0000256" key="1">
    <source>
        <dbReference type="SAM" id="Coils"/>
    </source>
</evidence>
<accession>A0ABR7G696</accession>
<evidence type="ECO:0000313" key="3">
    <source>
        <dbReference type="Proteomes" id="UP000631576"/>
    </source>
</evidence>
<comment type="caution">
    <text evidence="2">The sequence shown here is derived from an EMBL/GenBank/DDBJ whole genome shotgun (WGS) entry which is preliminary data.</text>
</comment>
<dbReference type="RefSeq" id="WP_186864738.1">
    <property type="nucleotide sequence ID" value="NZ_JACOPE010000001.1"/>
</dbReference>
<keyword evidence="3" id="KW-1185">Reference proteome</keyword>
<evidence type="ECO:0000313" key="2">
    <source>
        <dbReference type="EMBL" id="MBC5682944.1"/>
    </source>
</evidence>